<dbReference type="InterPro" id="IPR002018">
    <property type="entry name" value="CarbesteraseB"/>
</dbReference>
<dbReference type="InterPro" id="IPR019819">
    <property type="entry name" value="Carboxylesterase_B_CS"/>
</dbReference>
<dbReference type="InterPro" id="IPR029058">
    <property type="entry name" value="AB_hydrolase_fold"/>
</dbReference>
<dbReference type="InterPro" id="IPR050309">
    <property type="entry name" value="Type-B_Carboxylest/Lipase"/>
</dbReference>
<dbReference type="SUPFAM" id="SSF53474">
    <property type="entry name" value="alpha/beta-Hydrolases"/>
    <property type="match status" value="1"/>
</dbReference>
<keyword evidence="2 3" id="KW-0378">Hydrolase</keyword>
<evidence type="ECO:0000259" key="4">
    <source>
        <dbReference type="Pfam" id="PF00135"/>
    </source>
</evidence>
<feature type="domain" description="Carboxylesterase type B" evidence="4">
    <location>
        <begin position="22"/>
        <end position="524"/>
    </location>
</feature>
<dbReference type="Gene3D" id="3.40.50.1820">
    <property type="entry name" value="alpha/beta hydrolase"/>
    <property type="match status" value="1"/>
</dbReference>
<keyword evidence="6" id="KW-1185">Reference proteome</keyword>
<sequence length="655" mass="71051">MFKSSKLLLCSALFVNALASSSPVVKLAYGSFQGNNTSDGLDLFLGIPFAAPPVGDLRFAYAAPPTPFQGVRQAVSFGAACPQQDLITPPRLPFTFPPPKQANSEDCLFINVYRPAFIPAGKKLPVIFSQGHSRLRILLGGFQIGDSSLLVGSDLVKRSVALNASVIYVSSNYRLNAFGFLGGKEIQEAGIGNAGFQDQVVALEWVQKYISEFGGDRERVTIWGESAGSISVALHILANDGNSNDLFSGAIMDSGFTIPLPEVESRQSWFDLMTDSTSCSNSTDRLGCLRGVPWEQLLAAVNQTPNFLQYTSVNITWGPMIDGKLIARDPRVSLLEGKYAKIPFIVGDDKDEGTRLSPIQHDPTDDASRTEPQFFEYVKSNFLPNVTDAQLKAIALAYPEDPAQGSPFDTGSAYALTPEFKRIAAFQGDLFFHGPRRNFLRILSKTQPGYAFLYSRVTIPEIGAFHSSELPELHGQANGTNFAGVDFVESSVFFTNNGNPNAPKDSISHLSNITWDKWSSSNKNPPVLNFLDPTPSVEITFDNFRNDSIQLLIELTALGPQLAMRKRGHCQIWADFVANKSLADVKLKGGNCLLTRGKRAVRDLVGRLEAASLAFLLGGDVCRGRRIAGSIAVLGREEGPAIATAEEPGIAEEPA</sequence>
<dbReference type="OrthoDB" id="408631at2759"/>
<comment type="caution">
    <text evidence="5">The sequence shown here is derived from an EMBL/GenBank/DDBJ whole genome shotgun (WGS) entry which is preliminary data.</text>
</comment>
<feature type="chain" id="PRO_5040531849" description="Carboxylic ester hydrolase" evidence="3">
    <location>
        <begin position="20"/>
        <end position="655"/>
    </location>
</feature>
<dbReference type="Pfam" id="PF00135">
    <property type="entry name" value="COesterase"/>
    <property type="match status" value="1"/>
</dbReference>
<dbReference type="Proteomes" id="UP000807306">
    <property type="component" value="Unassembled WGS sequence"/>
</dbReference>
<dbReference type="AlphaFoldDB" id="A0A9P6EHR1"/>
<evidence type="ECO:0000256" key="2">
    <source>
        <dbReference type="ARBA" id="ARBA00022801"/>
    </source>
</evidence>
<dbReference type="PROSITE" id="PS00941">
    <property type="entry name" value="CARBOXYLESTERASE_B_2"/>
    <property type="match status" value="1"/>
</dbReference>
<accession>A0A9P6EHR1</accession>
<evidence type="ECO:0000256" key="3">
    <source>
        <dbReference type="RuleBase" id="RU361235"/>
    </source>
</evidence>
<dbReference type="PANTHER" id="PTHR11559">
    <property type="entry name" value="CARBOXYLESTERASE"/>
    <property type="match status" value="1"/>
</dbReference>
<comment type="similarity">
    <text evidence="1 3">Belongs to the type-B carboxylesterase/lipase family.</text>
</comment>
<dbReference type="GO" id="GO:0016787">
    <property type="term" value="F:hydrolase activity"/>
    <property type="evidence" value="ECO:0007669"/>
    <property type="project" value="UniProtKB-KW"/>
</dbReference>
<evidence type="ECO:0000256" key="1">
    <source>
        <dbReference type="ARBA" id="ARBA00005964"/>
    </source>
</evidence>
<reference evidence="5" key="1">
    <citation type="submission" date="2020-11" db="EMBL/GenBank/DDBJ databases">
        <authorList>
            <consortium name="DOE Joint Genome Institute"/>
            <person name="Ahrendt S."/>
            <person name="Riley R."/>
            <person name="Andreopoulos W."/>
            <person name="Labutti K."/>
            <person name="Pangilinan J."/>
            <person name="Ruiz-Duenas F.J."/>
            <person name="Barrasa J.M."/>
            <person name="Sanchez-Garcia M."/>
            <person name="Camarero S."/>
            <person name="Miyauchi S."/>
            <person name="Serrano A."/>
            <person name="Linde D."/>
            <person name="Babiker R."/>
            <person name="Drula E."/>
            <person name="Ayuso-Fernandez I."/>
            <person name="Pacheco R."/>
            <person name="Padilla G."/>
            <person name="Ferreira P."/>
            <person name="Barriuso J."/>
            <person name="Kellner H."/>
            <person name="Castanera R."/>
            <person name="Alfaro M."/>
            <person name="Ramirez L."/>
            <person name="Pisabarro A.G."/>
            <person name="Kuo A."/>
            <person name="Tritt A."/>
            <person name="Lipzen A."/>
            <person name="He G."/>
            <person name="Yan M."/>
            <person name="Ng V."/>
            <person name="Cullen D."/>
            <person name="Martin F."/>
            <person name="Rosso M.-N."/>
            <person name="Henrissat B."/>
            <person name="Hibbett D."/>
            <person name="Martinez A.T."/>
            <person name="Grigoriev I.V."/>
        </authorList>
    </citation>
    <scope>NUCLEOTIDE SEQUENCE</scope>
    <source>
        <strain evidence="5">CBS 506.95</strain>
    </source>
</reference>
<feature type="signal peptide" evidence="3">
    <location>
        <begin position="1"/>
        <end position="19"/>
    </location>
</feature>
<protein>
    <recommendedName>
        <fullName evidence="3">Carboxylic ester hydrolase</fullName>
        <ecNumber evidence="3">3.1.1.-</ecNumber>
    </recommendedName>
</protein>
<dbReference type="EC" id="3.1.1.-" evidence="3"/>
<dbReference type="EMBL" id="MU157843">
    <property type="protein sequence ID" value="KAF9529883.1"/>
    <property type="molecule type" value="Genomic_DNA"/>
</dbReference>
<dbReference type="InterPro" id="IPR019826">
    <property type="entry name" value="Carboxylesterase_B_AS"/>
</dbReference>
<evidence type="ECO:0000313" key="5">
    <source>
        <dbReference type="EMBL" id="KAF9529883.1"/>
    </source>
</evidence>
<gene>
    <name evidence="5" type="ORF">CPB83DRAFT_834740</name>
</gene>
<dbReference type="PROSITE" id="PS00122">
    <property type="entry name" value="CARBOXYLESTERASE_B_1"/>
    <property type="match status" value="1"/>
</dbReference>
<organism evidence="5 6">
    <name type="scientific">Crepidotus variabilis</name>
    <dbReference type="NCBI Taxonomy" id="179855"/>
    <lineage>
        <taxon>Eukaryota</taxon>
        <taxon>Fungi</taxon>
        <taxon>Dikarya</taxon>
        <taxon>Basidiomycota</taxon>
        <taxon>Agaricomycotina</taxon>
        <taxon>Agaricomycetes</taxon>
        <taxon>Agaricomycetidae</taxon>
        <taxon>Agaricales</taxon>
        <taxon>Agaricineae</taxon>
        <taxon>Crepidotaceae</taxon>
        <taxon>Crepidotus</taxon>
    </lineage>
</organism>
<name>A0A9P6EHR1_9AGAR</name>
<keyword evidence="3" id="KW-0732">Signal</keyword>
<proteinExistence type="inferred from homology"/>
<evidence type="ECO:0000313" key="6">
    <source>
        <dbReference type="Proteomes" id="UP000807306"/>
    </source>
</evidence>